<dbReference type="Pfam" id="PF00392">
    <property type="entry name" value="GntR"/>
    <property type="match status" value="1"/>
</dbReference>
<organism evidence="5 6">
    <name type="scientific">Halalkalibacter nanhaiisediminis</name>
    <dbReference type="NCBI Taxonomy" id="688079"/>
    <lineage>
        <taxon>Bacteria</taxon>
        <taxon>Bacillati</taxon>
        <taxon>Bacillota</taxon>
        <taxon>Bacilli</taxon>
        <taxon>Bacillales</taxon>
        <taxon>Bacillaceae</taxon>
        <taxon>Halalkalibacter</taxon>
    </lineage>
</organism>
<proteinExistence type="predicted"/>
<keyword evidence="3" id="KW-0804">Transcription</keyword>
<dbReference type="InterPro" id="IPR036388">
    <property type="entry name" value="WH-like_DNA-bd_sf"/>
</dbReference>
<evidence type="ECO:0000259" key="4">
    <source>
        <dbReference type="PROSITE" id="PS50949"/>
    </source>
</evidence>
<dbReference type="EMBL" id="VLKZ01000007">
    <property type="protein sequence ID" value="TWI55250.1"/>
    <property type="molecule type" value="Genomic_DNA"/>
</dbReference>
<dbReference type="GO" id="GO:0003677">
    <property type="term" value="F:DNA binding"/>
    <property type="evidence" value="ECO:0007669"/>
    <property type="project" value="UniProtKB-KW"/>
</dbReference>
<feature type="domain" description="HTH gntR-type" evidence="4">
    <location>
        <begin position="9"/>
        <end position="77"/>
    </location>
</feature>
<dbReference type="SUPFAM" id="SSF48008">
    <property type="entry name" value="GntR ligand-binding domain-like"/>
    <property type="match status" value="1"/>
</dbReference>
<reference evidence="5 6" key="1">
    <citation type="journal article" date="2015" name="Stand. Genomic Sci.">
        <title>Genomic Encyclopedia of Bacterial and Archaeal Type Strains, Phase III: the genomes of soil and plant-associated and newly described type strains.</title>
        <authorList>
            <person name="Whitman W.B."/>
            <person name="Woyke T."/>
            <person name="Klenk H.P."/>
            <person name="Zhou Y."/>
            <person name="Lilburn T.G."/>
            <person name="Beck B.J."/>
            <person name="De Vos P."/>
            <person name="Vandamme P."/>
            <person name="Eisen J.A."/>
            <person name="Garrity G."/>
            <person name="Hugenholtz P."/>
            <person name="Kyrpides N.C."/>
        </authorList>
    </citation>
    <scope>NUCLEOTIDE SEQUENCE [LARGE SCALE GENOMIC DNA]</scope>
    <source>
        <strain evidence="5 6">CGMCC 1.10116</strain>
    </source>
</reference>
<dbReference type="GO" id="GO:0003700">
    <property type="term" value="F:DNA-binding transcription factor activity"/>
    <property type="evidence" value="ECO:0007669"/>
    <property type="project" value="InterPro"/>
</dbReference>
<keyword evidence="6" id="KW-1185">Reference proteome</keyword>
<name>A0A562QGD7_9BACI</name>
<evidence type="ECO:0000313" key="6">
    <source>
        <dbReference type="Proteomes" id="UP000315711"/>
    </source>
</evidence>
<dbReference type="InterPro" id="IPR036390">
    <property type="entry name" value="WH_DNA-bd_sf"/>
</dbReference>
<dbReference type="PANTHER" id="PTHR43537:SF5">
    <property type="entry name" value="UXU OPERON TRANSCRIPTIONAL REGULATOR"/>
    <property type="match status" value="1"/>
</dbReference>
<dbReference type="SMART" id="SM00345">
    <property type="entry name" value="HTH_GNTR"/>
    <property type="match status" value="1"/>
</dbReference>
<dbReference type="Gene3D" id="1.20.120.530">
    <property type="entry name" value="GntR ligand-binding domain-like"/>
    <property type="match status" value="1"/>
</dbReference>
<dbReference type="InterPro" id="IPR008920">
    <property type="entry name" value="TF_FadR/GntR_C"/>
</dbReference>
<keyword evidence="5" id="KW-0670">Pyruvate</keyword>
<evidence type="ECO:0000313" key="5">
    <source>
        <dbReference type="EMBL" id="TWI55250.1"/>
    </source>
</evidence>
<dbReference type="SUPFAM" id="SSF46785">
    <property type="entry name" value="Winged helix' DNA-binding domain"/>
    <property type="match status" value="1"/>
</dbReference>
<dbReference type="RefSeq" id="WP_144451044.1">
    <property type="nucleotide sequence ID" value="NZ_VLKZ01000007.1"/>
</dbReference>
<accession>A0A562QGD7</accession>
<keyword evidence="1" id="KW-0805">Transcription regulation</keyword>
<dbReference type="Gene3D" id="1.10.10.10">
    <property type="entry name" value="Winged helix-like DNA-binding domain superfamily/Winged helix DNA-binding domain"/>
    <property type="match status" value="1"/>
</dbReference>
<dbReference type="Pfam" id="PF07729">
    <property type="entry name" value="FCD"/>
    <property type="match status" value="1"/>
</dbReference>
<keyword evidence="2" id="KW-0238">DNA-binding</keyword>
<dbReference type="AlphaFoldDB" id="A0A562QGD7"/>
<dbReference type="InterPro" id="IPR000524">
    <property type="entry name" value="Tscrpt_reg_HTH_GntR"/>
</dbReference>
<dbReference type="CDD" id="cd07377">
    <property type="entry name" value="WHTH_GntR"/>
    <property type="match status" value="1"/>
</dbReference>
<dbReference type="PANTHER" id="PTHR43537">
    <property type="entry name" value="TRANSCRIPTIONAL REGULATOR, GNTR FAMILY"/>
    <property type="match status" value="1"/>
</dbReference>
<dbReference type="OrthoDB" id="9782299at2"/>
<evidence type="ECO:0000256" key="2">
    <source>
        <dbReference type="ARBA" id="ARBA00023125"/>
    </source>
</evidence>
<dbReference type="SMART" id="SM00895">
    <property type="entry name" value="FCD"/>
    <property type="match status" value="1"/>
</dbReference>
<evidence type="ECO:0000256" key="1">
    <source>
        <dbReference type="ARBA" id="ARBA00023015"/>
    </source>
</evidence>
<protein>
    <submittedName>
        <fullName evidence="5">GntR family transcriptional repressor for pyruvate dehydrogenase complex</fullName>
    </submittedName>
</protein>
<dbReference type="InterPro" id="IPR011711">
    <property type="entry name" value="GntR_C"/>
</dbReference>
<evidence type="ECO:0000256" key="3">
    <source>
        <dbReference type="ARBA" id="ARBA00023163"/>
    </source>
</evidence>
<dbReference type="PROSITE" id="PS50949">
    <property type="entry name" value="HTH_GNTR"/>
    <property type="match status" value="1"/>
</dbReference>
<dbReference type="Proteomes" id="UP000315711">
    <property type="component" value="Unassembled WGS sequence"/>
</dbReference>
<gene>
    <name evidence="5" type="ORF">IQ10_02797</name>
</gene>
<dbReference type="PRINTS" id="PR00035">
    <property type="entry name" value="HTHGNTR"/>
</dbReference>
<sequence length="234" mass="26548">MNVEKIPKKKISELVVEQIEKMIESGMFKPGEKLPSMRELCEMFDVGRSAIRDAIITLNGKGTVNVKQGEGTYICEFDSTKFFNQTTLLPSQKNIRELFQVRKIVEAGIAEGAALNRTEEDVEIIGEILLNQTDGWESDYNFHMAIAHAAGNEILVQLMEFISSTTKKTMNEFYAQIEPNDEILASIKAQHNNIYKSIQSGESKLAYQIMIKHLSFVEELLQDRVLIDKAHETM</sequence>
<comment type="caution">
    <text evidence="5">The sequence shown here is derived from an EMBL/GenBank/DDBJ whole genome shotgun (WGS) entry which is preliminary data.</text>
</comment>